<reference evidence="2 3" key="3">
    <citation type="journal article" date="2013" name="Rice">
        <title>Improvement of the Oryza sativa Nipponbare reference genome using next generation sequence and optical map data.</title>
        <authorList>
            <person name="Kawahara Y."/>
            <person name="de la Bastide M."/>
            <person name="Hamilton J.P."/>
            <person name="Kanamori H."/>
            <person name="McCombie W.R."/>
            <person name="Ouyang S."/>
            <person name="Schwartz D.C."/>
            <person name="Tanaka T."/>
            <person name="Wu J."/>
            <person name="Zhou S."/>
            <person name="Childs K.L."/>
            <person name="Davidson R.M."/>
            <person name="Lin H."/>
            <person name="Quesada-Ocampo L."/>
            <person name="Vaillancourt B."/>
            <person name="Sakai H."/>
            <person name="Lee S.S."/>
            <person name="Kim J."/>
            <person name="Numa H."/>
            <person name="Itoh T."/>
            <person name="Buell C.R."/>
            <person name="Matsumoto T."/>
        </authorList>
    </citation>
    <scope>NUCLEOTIDE SEQUENCE [LARGE SCALE GENOMIC DNA]</scope>
    <source>
        <strain evidence="3">cv. Nipponbare</strain>
    </source>
</reference>
<feature type="region of interest" description="Disordered" evidence="1">
    <location>
        <begin position="149"/>
        <end position="179"/>
    </location>
</feature>
<gene>
    <name evidence="2" type="ordered locus">Os05g0498333</name>
    <name evidence="2" type="ORF">OSNPB_050498333</name>
</gene>
<reference evidence="2 3" key="2">
    <citation type="journal article" date="2013" name="Plant Cell Physiol.">
        <title>Rice Annotation Project Database (RAP-DB): an integrative and interactive database for rice genomics.</title>
        <authorList>
            <person name="Sakai H."/>
            <person name="Lee S.S."/>
            <person name="Tanaka T."/>
            <person name="Numa H."/>
            <person name="Kim J."/>
            <person name="Kawahara Y."/>
            <person name="Wakimoto H."/>
            <person name="Yang C.C."/>
            <person name="Iwamoto M."/>
            <person name="Abe T."/>
            <person name="Yamada Y."/>
            <person name="Muto A."/>
            <person name="Inokuchi H."/>
            <person name="Ikemura T."/>
            <person name="Matsumoto T."/>
            <person name="Sasaki T."/>
            <person name="Itoh T."/>
        </authorList>
    </citation>
    <scope>NUCLEOTIDE SEQUENCE [LARGE SCALE GENOMIC DNA]</scope>
    <source>
        <strain evidence="3">cv. Nipponbare</strain>
    </source>
</reference>
<dbReference type="Proteomes" id="UP000059680">
    <property type="component" value="Chromosome 5"/>
</dbReference>
<feature type="compositionally biased region" description="Polar residues" evidence="1">
    <location>
        <begin position="156"/>
        <end position="167"/>
    </location>
</feature>
<feature type="non-terminal residue" evidence="2">
    <location>
        <position position="1"/>
    </location>
</feature>
<organism evidence="2 3">
    <name type="scientific">Oryza sativa subsp. japonica</name>
    <name type="common">Rice</name>
    <dbReference type="NCBI Taxonomy" id="39947"/>
    <lineage>
        <taxon>Eukaryota</taxon>
        <taxon>Viridiplantae</taxon>
        <taxon>Streptophyta</taxon>
        <taxon>Embryophyta</taxon>
        <taxon>Tracheophyta</taxon>
        <taxon>Spermatophyta</taxon>
        <taxon>Magnoliopsida</taxon>
        <taxon>Liliopsida</taxon>
        <taxon>Poales</taxon>
        <taxon>Poaceae</taxon>
        <taxon>BOP clade</taxon>
        <taxon>Oryzoideae</taxon>
        <taxon>Oryzeae</taxon>
        <taxon>Oryzinae</taxon>
        <taxon>Oryza</taxon>
        <taxon>Oryza sativa</taxon>
    </lineage>
</organism>
<name>A0A0P0WP18_ORYSJ</name>
<evidence type="ECO:0000256" key="1">
    <source>
        <dbReference type="SAM" id="MobiDB-lite"/>
    </source>
</evidence>
<sequence>HLFLSPIRLLLAALRPRLRRRRRAPLSPTSRSLTLTDFSTASVSVSTSRARTDGLEHVATRHRIQQIEARRRTLPPYPIEGGVKELAGGFGDCPSLRHRLQPRRPPDSSSLVTDSPSWLLLFPSFISQNTSGSGGHELDSARSGSRGLMATGSCCPDSSEQSAHTTASGRSGLRRSGRPSDMNEAPLLSVSFSVFFLFFFHRLANHDHEMWEYNDVYCMHC</sequence>
<keyword evidence="3" id="KW-1185">Reference proteome</keyword>
<dbReference type="PaxDb" id="39947-A0A0P0WP18"/>
<dbReference type="AlphaFoldDB" id="A0A0P0WP18"/>
<proteinExistence type="predicted"/>
<dbReference type="EMBL" id="AP014961">
    <property type="protein sequence ID" value="BAS94733.1"/>
    <property type="molecule type" value="Genomic_DNA"/>
</dbReference>
<evidence type="ECO:0000313" key="2">
    <source>
        <dbReference type="EMBL" id="BAS94733.1"/>
    </source>
</evidence>
<reference evidence="3" key="1">
    <citation type="journal article" date="2005" name="Nature">
        <title>The map-based sequence of the rice genome.</title>
        <authorList>
            <consortium name="International rice genome sequencing project (IRGSP)"/>
            <person name="Matsumoto T."/>
            <person name="Wu J."/>
            <person name="Kanamori H."/>
            <person name="Katayose Y."/>
            <person name="Fujisawa M."/>
            <person name="Namiki N."/>
            <person name="Mizuno H."/>
            <person name="Yamamoto K."/>
            <person name="Antonio B.A."/>
            <person name="Baba T."/>
            <person name="Sakata K."/>
            <person name="Nagamura Y."/>
            <person name="Aoki H."/>
            <person name="Arikawa K."/>
            <person name="Arita K."/>
            <person name="Bito T."/>
            <person name="Chiden Y."/>
            <person name="Fujitsuka N."/>
            <person name="Fukunaka R."/>
            <person name="Hamada M."/>
            <person name="Harada C."/>
            <person name="Hayashi A."/>
            <person name="Hijishita S."/>
            <person name="Honda M."/>
            <person name="Hosokawa S."/>
            <person name="Ichikawa Y."/>
            <person name="Idonuma A."/>
            <person name="Iijima M."/>
            <person name="Ikeda M."/>
            <person name="Ikeno M."/>
            <person name="Ito K."/>
            <person name="Ito S."/>
            <person name="Ito T."/>
            <person name="Ito Y."/>
            <person name="Ito Y."/>
            <person name="Iwabuchi A."/>
            <person name="Kamiya K."/>
            <person name="Karasawa W."/>
            <person name="Kurita K."/>
            <person name="Katagiri S."/>
            <person name="Kikuta A."/>
            <person name="Kobayashi H."/>
            <person name="Kobayashi N."/>
            <person name="Machita K."/>
            <person name="Maehara T."/>
            <person name="Masukawa M."/>
            <person name="Mizubayashi T."/>
            <person name="Mukai Y."/>
            <person name="Nagasaki H."/>
            <person name="Nagata Y."/>
            <person name="Naito S."/>
            <person name="Nakashima M."/>
            <person name="Nakama Y."/>
            <person name="Nakamichi Y."/>
            <person name="Nakamura M."/>
            <person name="Meguro A."/>
            <person name="Negishi M."/>
            <person name="Ohta I."/>
            <person name="Ohta T."/>
            <person name="Okamoto M."/>
            <person name="Ono N."/>
            <person name="Saji S."/>
            <person name="Sakaguchi M."/>
            <person name="Sakai K."/>
            <person name="Shibata M."/>
            <person name="Shimokawa T."/>
            <person name="Song J."/>
            <person name="Takazaki Y."/>
            <person name="Terasawa K."/>
            <person name="Tsugane M."/>
            <person name="Tsuji K."/>
            <person name="Ueda S."/>
            <person name="Waki K."/>
            <person name="Yamagata H."/>
            <person name="Yamamoto M."/>
            <person name="Yamamoto S."/>
            <person name="Yamane H."/>
            <person name="Yoshiki S."/>
            <person name="Yoshihara R."/>
            <person name="Yukawa K."/>
            <person name="Zhong H."/>
            <person name="Yano M."/>
            <person name="Yuan Q."/>
            <person name="Ouyang S."/>
            <person name="Liu J."/>
            <person name="Jones K.M."/>
            <person name="Gansberger K."/>
            <person name="Moffat K."/>
            <person name="Hill J."/>
            <person name="Bera J."/>
            <person name="Fadrosh D."/>
            <person name="Jin S."/>
            <person name="Johri S."/>
            <person name="Kim M."/>
            <person name="Overton L."/>
            <person name="Reardon M."/>
            <person name="Tsitrin T."/>
            <person name="Vuong H."/>
            <person name="Weaver B."/>
            <person name="Ciecko A."/>
            <person name="Tallon L."/>
            <person name="Jackson J."/>
            <person name="Pai G."/>
            <person name="Aken S.V."/>
            <person name="Utterback T."/>
            <person name="Reidmuller S."/>
            <person name="Feldblyum T."/>
            <person name="Hsiao J."/>
            <person name="Zismann V."/>
            <person name="Iobst S."/>
            <person name="de Vazeille A.R."/>
            <person name="Buell C.R."/>
            <person name="Ying K."/>
            <person name="Li Y."/>
            <person name="Lu T."/>
            <person name="Huang Y."/>
            <person name="Zhao Q."/>
            <person name="Feng Q."/>
            <person name="Zhang L."/>
            <person name="Zhu J."/>
            <person name="Weng Q."/>
            <person name="Mu J."/>
            <person name="Lu Y."/>
            <person name="Fan D."/>
            <person name="Liu Y."/>
            <person name="Guan J."/>
            <person name="Zhang Y."/>
            <person name="Yu S."/>
            <person name="Liu X."/>
            <person name="Zhang Y."/>
            <person name="Hong G."/>
            <person name="Han B."/>
            <person name="Choisne N."/>
            <person name="Demange N."/>
            <person name="Orjeda G."/>
            <person name="Samain S."/>
            <person name="Cattolico L."/>
            <person name="Pelletier E."/>
            <person name="Couloux A."/>
            <person name="Segurens B."/>
            <person name="Wincker P."/>
            <person name="D'Hont A."/>
            <person name="Scarpelli C."/>
            <person name="Weissenbach J."/>
            <person name="Salanoubat M."/>
            <person name="Quetier F."/>
            <person name="Yu Y."/>
            <person name="Kim H.R."/>
            <person name="Rambo T."/>
            <person name="Currie J."/>
            <person name="Collura K."/>
            <person name="Luo M."/>
            <person name="Yang T."/>
            <person name="Ammiraju J.S.S."/>
            <person name="Engler F."/>
            <person name="Soderlund C."/>
            <person name="Wing R.A."/>
            <person name="Palmer L.E."/>
            <person name="de la Bastide M."/>
            <person name="Spiegel L."/>
            <person name="Nascimento L."/>
            <person name="Zutavern T."/>
            <person name="O'Shaughnessy A."/>
            <person name="Dike S."/>
            <person name="Dedhia N."/>
            <person name="Preston R."/>
            <person name="Balija V."/>
            <person name="McCombie W.R."/>
            <person name="Chow T."/>
            <person name="Chen H."/>
            <person name="Chung M."/>
            <person name="Chen C."/>
            <person name="Shaw J."/>
            <person name="Wu H."/>
            <person name="Hsiao K."/>
            <person name="Chao Y."/>
            <person name="Chu M."/>
            <person name="Cheng C."/>
            <person name="Hour A."/>
            <person name="Lee P."/>
            <person name="Lin S."/>
            <person name="Lin Y."/>
            <person name="Liou J."/>
            <person name="Liu S."/>
            <person name="Hsing Y."/>
            <person name="Raghuvanshi S."/>
            <person name="Mohanty A."/>
            <person name="Bharti A.K."/>
            <person name="Gaur A."/>
            <person name="Gupta V."/>
            <person name="Kumar D."/>
            <person name="Ravi V."/>
            <person name="Vij S."/>
            <person name="Kapur A."/>
            <person name="Khurana P."/>
            <person name="Khurana P."/>
            <person name="Khurana J.P."/>
            <person name="Tyagi A.K."/>
            <person name="Gaikwad K."/>
            <person name="Singh A."/>
            <person name="Dalal V."/>
            <person name="Srivastava S."/>
            <person name="Dixit A."/>
            <person name="Pal A.K."/>
            <person name="Ghazi I.A."/>
            <person name="Yadav M."/>
            <person name="Pandit A."/>
            <person name="Bhargava A."/>
            <person name="Sureshbabu K."/>
            <person name="Batra K."/>
            <person name="Sharma T.R."/>
            <person name="Mohapatra T."/>
            <person name="Singh N.K."/>
            <person name="Messing J."/>
            <person name="Nelson A.B."/>
            <person name="Fuks G."/>
            <person name="Kavchok S."/>
            <person name="Keizer G."/>
            <person name="Linton E."/>
            <person name="Llaca V."/>
            <person name="Song R."/>
            <person name="Tanyolac B."/>
            <person name="Young S."/>
            <person name="Ho-Il K."/>
            <person name="Hahn J.H."/>
            <person name="Sangsakoo G."/>
            <person name="Vanavichit A."/>
            <person name="de Mattos Luiz.A.T."/>
            <person name="Zimmer P.D."/>
            <person name="Malone G."/>
            <person name="Dellagostin O."/>
            <person name="de Oliveira A.C."/>
            <person name="Bevan M."/>
            <person name="Bancroft I."/>
            <person name="Minx P."/>
            <person name="Cordum H."/>
            <person name="Wilson R."/>
            <person name="Cheng Z."/>
            <person name="Jin W."/>
            <person name="Jiang J."/>
            <person name="Leong S.A."/>
            <person name="Iwama H."/>
            <person name="Gojobori T."/>
            <person name="Itoh T."/>
            <person name="Niimura Y."/>
            <person name="Fujii Y."/>
            <person name="Habara T."/>
            <person name="Sakai H."/>
            <person name="Sato Y."/>
            <person name="Wilson G."/>
            <person name="Kumar K."/>
            <person name="McCouch S."/>
            <person name="Juretic N."/>
            <person name="Hoen D."/>
            <person name="Wright S."/>
            <person name="Bruskiewich R."/>
            <person name="Bureau T."/>
            <person name="Miyao A."/>
            <person name="Hirochika H."/>
            <person name="Nishikawa T."/>
            <person name="Kadowaki K."/>
            <person name="Sugiura M."/>
            <person name="Burr B."/>
            <person name="Sasaki T."/>
        </authorList>
    </citation>
    <scope>NUCLEOTIDE SEQUENCE [LARGE SCALE GENOMIC DNA]</scope>
    <source>
        <strain evidence="3">cv. Nipponbare</strain>
    </source>
</reference>
<protein>
    <submittedName>
        <fullName evidence="2">Os05g0498333 protein</fullName>
    </submittedName>
</protein>
<accession>A0A0P0WP18</accession>
<dbReference type="InParanoid" id="A0A0P0WP18"/>
<evidence type="ECO:0000313" key="3">
    <source>
        <dbReference type="Proteomes" id="UP000059680"/>
    </source>
</evidence>
<dbReference type="Gramene" id="Os05t0498333-00">
    <property type="protein sequence ID" value="Os05t0498333-00"/>
    <property type="gene ID" value="Os05g0498333"/>
</dbReference>